<evidence type="ECO:0000256" key="1">
    <source>
        <dbReference type="SAM" id="MobiDB-lite"/>
    </source>
</evidence>
<comment type="caution">
    <text evidence="2">The sequence shown here is derived from an EMBL/GenBank/DDBJ whole genome shotgun (WGS) entry which is preliminary data.</text>
</comment>
<dbReference type="InterPro" id="IPR016031">
    <property type="entry name" value="Trp_RNA-bd_attenuator-like_dom"/>
</dbReference>
<dbReference type="Gene3D" id="3.60.160.10">
    <property type="entry name" value="Mitochondrial biogenesis AIM24"/>
    <property type="match status" value="1"/>
</dbReference>
<accession>A0ABQ6HWZ6</accession>
<feature type="region of interest" description="Disordered" evidence="1">
    <location>
        <begin position="213"/>
        <end position="250"/>
    </location>
</feature>
<dbReference type="RefSeq" id="WP_284285218.1">
    <property type="nucleotide sequence ID" value="NZ_BSUJ01000004.1"/>
</dbReference>
<evidence type="ECO:0000313" key="3">
    <source>
        <dbReference type="Proteomes" id="UP001157109"/>
    </source>
</evidence>
<dbReference type="InterPro" id="IPR002838">
    <property type="entry name" value="AIM24"/>
</dbReference>
<dbReference type="Pfam" id="PF01987">
    <property type="entry name" value="AIM24"/>
    <property type="match status" value="1"/>
</dbReference>
<organism evidence="2 3">
    <name type="scientific">Arsenicicoccus piscis</name>
    <dbReference type="NCBI Taxonomy" id="673954"/>
    <lineage>
        <taxon>Bacteria</taxon>
        <taxon>Bacillati</taxon>
        <taxon>Actinomycetota</taxon>
        <taxon>Actinomycetes</taxon>
        <taxon>Micrococcales</taxon>
        <taxon>Intrasporangiaceae</taxon>
        <taxon>Arsenicicoccus</taxon>
    </lineage>
</organism>
<dbReference type="PANTHER" id="PTHR38074:SF1">
    <property type="entry name" value="ALTERED INHERITANCE OF MITOCHONDRIA PROTEIN 24, MITOCHONDRIAL"/>
    <property type="match status" value="1"/>
</dbReference>
<sequence length="250" mass="26365">MQSTLFEQRNLEVEGEHRFALQNPQMLRVHLGADVLALKGSMIAFQGQVTFNHEGAGSMGKLMRKILTSEDVPLMRVAGDGDVFFAAEAGHVYLVELQGDALSINGRNLLAFDAALTWDIQRVKGAGMISAGAFNTVLSGSGTVAMCSVGQPVVLDCSQQPTYVDSQAAVAWSAGLTPQVVSSMNMRSLLRGGTGEAFQFAFHGPGFVVVQPSEWTPPPPAPSTGSSRAAGCWASSSADARRPLAGPRSL</sequence>
<reference evidence="3" key="1">
    <citation type="journal article" date="2019" name="Int. J. Syst. Evol. Microbiol.">
        <title>The Global Catalogue of Microorganisms (GCM) 10K type strain sequencing project: providing services to taxonomists for standard genome sequencing and annotation.</title>
        <authorList>
            <consortium name="The Broad Institute Genomics Platform"/>
            <consortium name="The Broad Institute Genome Sequencing Center for Infectious Disease"/>
            <person name="Wu L."/>
            <person name="Ma J."/>
        </authorList>
    </citation>
    <scope>NUCLEOTIDE SEQUENCE [LARGE SCALE GENOMIC DNA]</scope>
    <source>
        <strain evidence="3">NBRC 105830</strain>
    </source>
</reference>
<dbReference type="SUPFAM" id="SSF51219">
    <property type="entry name" value="TRAP-like"/>
    <property type="match status" value="1"/>
</dbReference>
<evidence type="ECO:0000313" key="2">
    <source>
        <dbReference type="EMBL" id="GMA22095.1"/>
    </source>
</evidence>
<evidence type="ECO:0008006" key="4">
    <source>
        <dbReference type="Google" id="ProtNLM"/>
    </source>
</evidence>
<proteinExistence type="predicted"/>
<dbReference type="Proteomes" id="UP001157109">
    <property type="component" value="Unassembled WGS sequence"/>
</dbReference>
<dbReference type="PANTHER" id="PTHR38074">
    <property type="entry name" value="ALTERED INHERITANCE OF MITOCHONDRIA PROTEIN 24, MITOCHONDRIAL"/>
    <property type="match status" value="1"/>
</dbReference>
<protein>
    <recommendedName>
        <fullName evidence="4">AIM24 family protein</fullName>
    </recommendedName>
</protein>
<dbReference type="EMBL" id="BSUJ01000004">
    <property type="protein sequence ID" value="GMA22095.1"/>
    <property type="molecule type" value="Genomic_DNA"/>
</dbReference>
<keyword evidence="3" id="KW-1185">Reference proteome</keyword>
<name>A0ABQ6HWZ6_9MICO</name>
<gene>
    <name evidence="2" type="ORF">GCM10025862_41180</name>
</gene>
<dbReference type="InterPro" id="IPR036983">
    <property type="entry name" value="AIM24_sf"/>
</dbReference>